<accession>A0ABD2ZJ83</accession>
<gene>
    <name evidence="2" type="ORF">ACH5RR_017664</name>
</gene>
<evidence type="ECO:0000256" key="1">
    <source>
        <dbReference type="SAM" id="MobiDB-lite"/>
    </source>
</evidence>
<feature type="non-terminal residue" evidence="2">
    <location>
        <position position="1"/>
    </location>
</feature>
<proteinExistence type="predicted"/>
<dbReference type="Proteomes" id="UP001630127">
    <property type="component" value="Unassembled WGS sequence"/>
</dbReference>
<dbReference type="EMBL" id="JBJUIK010000008">
    <property type="protein sequence ID" value="KAL3519515.1"/>
    <property type="molecule type" value="Genomic_DNA"/>
</dbReference>
<feature type="compositionally biased region" description="Polar residues" evidence="1">
    <location>
        <begin position="43"/>
        <end position="52"/>
    </location>
</feature>
<comment type="caution">
    <text evidence="2">The sequence shown here is derived from an EMBL/GenBank/DDBJ whole genome shotgun (WGS) entry which is preliminary data.</text>
</comment>
<reference evidence="2 3" key="1">
    <citation type="submission" date="2024-11" db="EMBL/GenBank/DDBJ databases">
        <title>A near-complete genome assembly of Cinchona calisaya.</title>
        <authorList>
            <person name="Lian D.C."/>
            <person name="Zhao X.W."/>
            <person name="Wei L."/>
        </authorList>
    </citation>
    <scope>NUCLEOTIDE SEQUENCE [LARGE SCALE GENOMIC DNA]</scope>
    <source>
        <tissue evidence="2">Nenye</tissue>
    </source>
</reference>
<organism evidence="2 3">
    <name type="scientific">Cinchona calisaya</name>
    <dbReference type="NCBI Taxonomy" id="153742"/>
    <lineage>
        <taxon>Eukaryota</taxon>
        <taxon>Viridiplantae</taxon>
        <taxon>Streptophyta</taxon>
        <taxon>Embryophyta</taxon>
        <taxon>Tracheophyta</taxon>
        <taxon>Spermatophyta</taxon>
        <taxon>Magnoliopsida</taxon>
        <taxon>eudicotyledons</taxon>
        <taxon>Gunneridae</taxon>
        <taxon>Pentapetalae</taxon>
        <taxon>asterids</taxon>
        <taxon>lamiids</taxon>
        <taxon>Gentianales</taxon>
        <taxon>Rubiaceae</taxon>
        <taxon>Cinchonoideae</taxon>
        <taxon>Cinchoneae</taxon>
        <taxon>Cinchona</taxon>
    </lineage>
</organism>
<protein>
    <submittedName>
        <fullName evidence="2">Uncharacterized protein</fullName>
    </submittedName>
</protein>
<sequence>RKKYTPKEERRSAGRKIFRCPDSLTTFYRFLPPRGAPNFDPPRQSTSITEPS</sequence>
<keyword evidence="3" id="KW-1185">Reference proteome</keyword>
<dbReference type="AlphaFoldDB" id="A0ABD2ZJ83"/>
<name>A0ABD2ZJ83_9GENT</name>
<feature type="region of interest" description="Disordered" evidence="1">
    <location>
        <begin position="31"/>
        <end position="52"/>
    </location>
</feature>
<evidence type="ECO:0000313" key="2">
    <source>
        <dbReference type="EMBL" id="KAL3519515.1"/>
    </source>
</evidence>
<evidence type="ECO:0000313" key="3">
    <source>
        <dbReference type="Proteomes" id="UP001630127"/>
    </source>
</evidence>